<dbReference type="AlphaFoldDB" id="A0A2S2QZI9"/>
<sequence length="215" mass="25468">MEDEDGEMLVNWSHLNHTHLLNDAKQEGTFKSGRWGTYTNPDLCFVTSDKSNQPLQTKRTIQNLFPKSQHRPVIVDIGINLPKINKPEISRWNLRKANWDKYTKYEGENINRINPTTINYTTFIKLIKTVATRAIPRGHRKNYLPCWTKECERLLNEYKQNNSEASANRSINLLDEERRKRWESYVEELDFTHSIMKSWDLLRKLEAAHPVRKED</sequence>
<dbReference type="OrthoDB" id="6620533at2759"/>
<proteinExistence type="predicted"/>
<dbReference type="Gene3D" id="3.60.10.10">
    <property type="entry name" value="Endonuclease/exonuclease/phosphatase"/>
    <property type="match status" value="1"/>
</dbReference>
<dbReference type="InterPro" id="IPR052560">
    <property type="entry name" value="RdDP_mobile_element"/>
</dbReference>
<evidence type="ECO:0000313" key="1">
    <source>
        <dbReference type="EMBL" id="MBY83135.1"/>
    </source>
</evidence>
<dbReference type="PANTHER" id="PTHR36688:SF1">
    <property type="entry name" value="ENDONUCLEASE_EXONUCLEASE_PHOSPHATASE DOMAIN-CONTAINING PROTEIN"/>
    <property type="match status" value="1"/>
</dbReference>
<accession>A0A2S2QZI9</accession>
<organism evidence="1">
    <name type="scientific">Sipha flava</name>
    <name type="common">yellow sugarcane aphid</name>
    <dbReference type="NCBI Taxonomy" id="143950"/>
    <lineage>
        <taxon>Eukaryota</taxon>
        <taxon>Metazoa</taxon>
        <taxon>Ecdysozoa</taxon>
        <taxon>Arthropoda</taxon>
        <taxon>Hexapoda</taxon>
        <taxon>Insecta</taxon>
        <taxon>Pterygota</taxon>
        <taxon>Neoptera</taxon>
        <taxon>Paraneoptera</taxon>
        <taxon>Hemiptera</taxon>
        <taxon>Sternorrhyncha</taxon>
        <taxon>Aphidomorpha</taxon>
        <taxon>Aphidoidea</taxon>
        <taxon>Aphididae</taxon>
        <taxon>Sipha</taxon>
    </lineage>
</organism>
<reference evidence="1" key="1">
    <citation type="submission" date="2018-04" db="EMBL/GenBank/DDBJ databases">
        <title>Transcriptome assembly of Sipha flava.</title>
        <authorList>
            <person name="Scully E.D."/>
            <person name="Geib S.M."/>
            <person name="Palmer N.A."/>
            <person name="Koch K."/>
            <person name="Bradshaw J."/>
            <person name="Heng-Moss T."/>
            <person name="Sarath G."/>
        </authorList>
    </citation>
    <scope>NUCLEOTIDE SEQUENCE</scope>
</reference>
<gene>
    <name evidence="1" type="ORF">g.9129</name>
</gene>
<evidence type="ECO:0008006" key="2">
    <source>
        <dbReference type="Google" id="ProtNLM"/>
    </source>
</evidence>
<dbReference type="EMBL" id="GGMS01013932">
    <property type="protein sequence ID" value="MBY83135.1"/>
    <property type="molecule type" value="Transcribed_RNA"/>
</dbReference>
<dbReference type="InterPro" id="IPR036691">
    <property type="entry name" value="Endo/exonu/phosph_ase_sf"/>
</dbReference>
<protein>
    <recommendedName>
        <fullName evidence="2">RNA-directed DNA polymerase</fullName>
    </recommendedName>
</protein>
<dbReference type="PANTHER" id="PTHR36688">
    <property type="entry name" value="ENDO/EXONUCLEASE/PHOSPHATASE DOMAIN-CONTAINING PROTEIN"/>
    <property type="match status" value="1"/>
</dbReference>
<name>A0A2S2QZI9_9HEMI</name>